<evidence type="ECO:0000256" key="4">
    <source>
        <dbReference type="ARBA" id="ARBA00022679"/>
    </source>
</evidence>
<organism evidence="7 8">
    <name type="scientific">Tichowtungia aerotolerans</name>
    <dbReference type="NCBI Taxonomy" id="2697043"/>
    <lineage>
        <taxon>Bacteria</taxon>
        <taxon>Pseudomonadati</taxon>
        <taxon>Kiritimatiellota</taxon>
        <taxon>Tichowtungiia</taxon>
        <taxon>Tichowtungiales</taxon>
        <taxon>Tichowtungiaceae</taxon>
        <taxon>Tichowtungia</taxon>
    </lineage>
</organism>
<dbReference type="InterPro" id="IPR013534">
    <property type="entry name" value="Starch_synth_cat_dom"/>
</dbReference>
<keyword evidence="4 7" id="KW-0808">Transferase</keyword>
<evidence type="ECO:0000256" key="1">
    <source>
        <dbReference type="ARBA" id="ARBA00001478"/>
    </source>
</evidence>
<evidence type="ECO:0000259" key="6">
    <source>
        <dbReference type="Pfam" id="PF08323"/>
    </source>
</evidence>
<dbReference type="KEGG" id="taer:GT409_11295"/>
<keyword evidence="8" id="KW-1185">Reference proteome</keyword>
<dbReference type="EC" id="2.4.1.21" evidence="2"/>
<evidence type="ECO:0000259" key="5">
    <source>
        <dbReference type="Pfam" id="PF00534"/>
    </source>
</evidence>
<feature type="domain" description="Glycosyl transferase family 1" evidence="5">
    <location>
        <begin position="365"/>
        <end position="482"/>
    </location>
</feature>
<dbReference type="EMBL" id="CP047593">
    <property type="protein sequence ID" value="QHI70007.1"/>
    <property type="molecule type" value="Genomic_DNA"/>
</dbReference>
<protein>
    <recommendedName>
        <fullName evidence="2">starch synthase</fullName>
        <ecNumber evidence="2">2.4.1.21</ecNumber>
    </recommendedName>
</protein>
<dbReference type="GO" id="GO:0009011">
    <property type="term" value="F:alpha-1,4-glucan glucosyltransferase (ADP-glucose donor) activity"/>
    <property type="evidence" value="ECO:0007669"/>
    <property type="project" value="UniProtKB-EC"/>
</dbReference>
<evidence type="ECO:0000256" key="3">
    <source>
        <dbReference type="ARBA" id="ARBA00022676"/>
    </source>
</evidence>
<dbReference type="PANTHER" id="PTHR45825">
    <property type="entry name" value="GRANULE-BOUND STARCH SYNTHASE 1, CHLOROPLASTIC/AMYLOPLASTIC"/>
    <property type="match status" value="1"/>
</dbReference>
<sequence length="526" mass="57706">MNILMVASENDGIAKCKVGGIGDVIRDVPVALSNNGCNVSVVTPSYGYLHETPGAEQIADIAFPFSGAEQMAVLYRVRPRTMVGERASHYVIDHPAFKMMNEARGEFEIYSHDIAERPFATDATKFACFNAAVGAAIKEQFFGPLDILHLHDWHTAFLLILRQFDPIFAPLKNLRTAYTIHNLSLQGIRPFENDASSLESWFPRLELNTDLLNALSDPRWPDCVNPMATGIRLADAVHTVSPTYAKEILSPSRPPEYFGGEGLEHDLKAAMNEGRLHGILNGCEYSEPRSEKMPISDLLALIKKEAARWASKCSALNLADYAAFQTLEKISNARKKPAFVATGISRIVDQKMLILKSRGSNRKTGLENMLEMLGKDRLFILLGTGDPETEAFLAEAAIMHPNFLFLNSYSNAIAGALYTCGDLFLMPSSFEPCGIGQMLAMRAGQPCLVHRTGGLNDTVTPGVNGFGFEGATLTEQVDGMGAALGDALDLHSDSSNDWKTICDAATQARFEWDSTAKQYIEKLYHS</sequence>
<proteinExistence type="predicted"/>
<dbReference type="GO" id="GO:0005829">
    <property type="term" value="C:cytosol"/>
    <property type="evidence" value="ECO:0007669"/>
    <property type="project" value="TreeGrafter"/>
</dbReference>
<dbReference type="Pfam" id="PF00534">
    <property type="entry name" value="Glycos_transf_1"/>
    <property type="match status" value="1"/>
</dbReference>
<dbReference type="Proteomes" id="UP000464954">
    <property type="component" value="Chromosome"/>
</dbReference>
<reference evidence="7 8" key="1">
    <citation type="submission" date="2020-01" db="EMBL/GenBank/DDBJ databases">
        <title>Ponticoccus aerotolerans gen. nov., sp. nov., an anaerobic bacterium and proposal of Ponticoccusceae fam. nov., Ponticoccusles ord. nov. and Ponticoccuse classis nov. in the phylum Kiritimatiellaeota.</title>
        <authorList>
            <person name="Zhou L.Y."/>
            <person name="Du Z.J."/>
        </authorList>
    </citation>
    <scope>NUCLEOTIDE SEQUENCE [LARGE SCALE GENOMIC DNA]</scope>
    <source>
        <strain evidence="7 8">S-5007</strain>
    </source>
</reference>
<dbReference type="PANTHER" id="PTHR45825:SF11">
    <property type="entry name" value="ALPHA AMYLASE DOMAIN-CONTAINING PROTEIN"/>
    <property type="match status" value="1"/>
</dbReference>
<name>A0A6P1M7Z8_9BACT</name>
<dbReference type="AlphaFoldDB" id="A0A6P1M7Z8"/>
<dbReference type="InterPro" id="IPR001296">
    <property type="entry name" value="Glyco_trans_1"/>
</dbReference>
<feature type="domain" description="Starch synthase catalytic" evidence="6">
    <location>
        <begin position="2"/>
        <end position="268"/>
    </location>
</feature>
<gene>
    <name evidence="7" type="ORF">GT409_11295</name>
</gene>
<dbReference type="Pfam" id="PF08323">
    <property type="entry name" value="Glyco_transf_5"/>
    <property type="match status" value="1"/>
</dbReference>
<keyword evidence="3" id="KW-0328">Glycosyltransferase</keyword>
<evidence type="ECO:0000313" key="7">
    <source>
        <dbReference type="EMBL" id="QHI70007.1"/>
    </source>
</evidence>
<dbReference type="RefSeq" id="WP_160629186.1">
    <property type="nucleotide sequence ID" value="NZ_CP047593.1"/>
</dbReference>
<evidence type="ECO:0000256" key="2">
    <source>
        <dbReference type="ARBA" id="ARBA00012588"/>
    </source>
</evidence>
<dbReference type="GO" id="GO:0005978">
    <property type="term" value="P:glycogen biosynthetic process"/>
    <property type="evidence" value="ECO:0007669"/>
    <property type="project" value="TreeGrafter"/>
</dbReference>
<dbReference type="Gene3D" id="3.40.50.2000">
    <property type="entry name" value="Glycogen Phosphorylase B"/>
    <property type="match status" value="2"/>
</dbReference>
<accession>A0A6P1M7Z8</accession>
<evidence type="ECO:0000313" key="8">
    <source>
        <dbReference type="Proteomes" id="UP000464954"/>
    </source>
</evidence>
<dbReference type="SUPFAM" id="SSF53756">
    <property type="entry name" value="UDP-Glycosyltransferase/glycogen phosphorylase"/>
    <property type="match status" value="1"/>
</dbReference>
<comment type="catalytic activity">
    <reaction evidence="1">
        <text>[(1-&gt;4)-alpha-D-glucosyl](n) + ADP-alpha-D-glucose = [(1-&gt;4)-alpha-D-glucosyl](n+1) + ADP + H(+)</text>
        <dbReference type="Rhea" id="RHEA:18189"/>
        <dbReference type="Rhea" id="RHEA-COMP:9584"/>
        <dbReference type="Rhea" id="RHEA-COMP:9587"/>
        <dbReference type="ChEBI" id="CHEBI:15378"/>
        <dbReference type="ChEBI" id="CHEBI:15444"/>
        <dbReference type="ChEBI" id="CHEBI:57498"/>
        <dbReference type="ChEBI" id="CHEBI:456216"/>
        <dbReference type="EC" id="2.4.1.21"/>
    </reaction>
</comment>